<feature type="domain" description="Ion transport" evidence="15">
    <location>
        <begin position="339"/>
        <end position="435"/>
    </location>
</feature>
<keyword evidence="12" id="KW-0407">Ion channel</keyword>
<dbReference type="InterPro" id="IPR005821">
    <property type="entry name" value="Ion_trans_dom"/>
</dbReference>
<dbReference type="Gene3D" id="1.10.287.70">
    <property type="match status" value="1"/>
</dbReference>
<proteinExistence type="predicted"/>
<feature type="compositionally biased region" description="Basic and acidic residues" evidence="13">
    <location>
        <begin position="467"/>
        <end position="479"/>
    </location>
</feature>
<dbReference type="GO" id="GO:0001508">
    <property type="term" value="P:action potential"/>
    <property type="evidence" value="ECO:0007669"/>
    <property type="project" value="TreeGrafter"/>
</dbReference>
<reference evidence="16 17" key="1">
    <citation type="submission" date="2019-01" db="EMBL/GenBank/DDBJ databases">
        <authorList>
            <person name="Alioto T."/>
            <person name="Alioto T."/>
        </authorList>
    </citation>
    <scope>NUCLEOTIDE SEQUENCE [LARGE SCALE GENOMIC DNA]</scope>
</reference>
<dbReference type="Proteomes" id="UP000386466">
    <property type="component" value="Unassembled WGS sequence"/>
</dbReference>
<gene>
    <name evidence="16" type="ORF">LYPA_23C013743</name>
</gene>
<name>A0A485MBH7_LYNPA</name>
<keyword evidence="8" id="KW-0630">Potassium</keyword>
<evidence type="ECO:0000256" key="1">
    <source>
        <dbReference type="ARBA" id="ARBA00004651"/>
    </source>
</evidence>
<dbReference type="PRINTS" id="PR00169">
    <property type="entry name" value="KCHANNEL"/>
</dbReference>
<dbReference type="SUPFAM" id="SSF81324">
    <property type="entry name" value="Voltage-gated potassium channels"/>
    <property type="match status" value="1"/>
</dbReference>
<keyword evidence="9 14" id="KW-1133">Transmembrane helix</keyword>
<evidence type="ECO:0000256" key="4">
    <source>
        <dbReference type="ARBA" id="ARBA00022538"/>
    </source>
</evidence>
<evidence type="ECO:0000256" key="7">
    <source>
        <dbReference type="ARBA" id="ARBA00022882"/>
    </source>
</evidence>
<feature type="region of interest" description="Disordered" evidence="13">
    <location>
        <begin position="459"/>
        <end position="494"/>
    </location>
</feature>
<evidence type="ECO:0000256" key="10">
    <source>
        <dbReference type="ARBA" id="ARBA00023065"/>
    </source>
</evidence>
<evidence type="ECO:0000256" key="8">
    <source>
        <dbReference type="ARBA" id="ARBA00022958"/>
    </source>
</evidence>
<evidence type="ECO:0000256" key="13">
    <source>
        <dbReference type="SAM" id="MobiDB-lite"/>
    </source>
</evidence>
<keyword evidence="3" id="KW-1003">Cell membrane</keyword>
<evidence type="ECO:0000256" key="6">
    <source>
        <dbReference type="ARBA" id="ARBA00022826"/>
    </source>
</evidence>
<feature type="compositionally biased region" description="Basic and acidic residues" evidence="13">
    <location>
        <begin position="169"/>
        <end position="179"/>
    </location>
</feature>
<dbReference type="PANTHER" id="PTHR11537:SF61">
    <property type="entry name" value="POTASSIUM VOLTAGE-GATED CHANNEL SUBFAMILY S MEMBER 1"/>
    <property type="match status" value="1"/>
</dbReference>
<dbReference type="GO" id="GO:0005251">
    <property type="term" value="F:delayed rectifier potassium channel activity"/>
    <property type="evidence" value="ECO:0007669"/>
    <property type="project" value="TreeGrafter"/>
</dbReference>
<evidence type="ECO:0000256" key="9">
    <source>
        <dbReference type="ARBA" id="ARBA00022989"/>
    </source>
</evidence>
<feature type="transmembrane region" description="Helical" evidence="14">
    <location>
        <begin position="346"/>
        <end position="365"/>
    </location>
</feature>
<dbReference type="InterPro" id="IPR028325">
    <property type="entry name" value="VG_K_chnl"/>
</dbReference>
<keyword evidence="2" id="KW-0813">Transport</keyword>
<evidence type="ECO:0000256" key="5">
    <source>
        <dbReference type="ARBA" id="ARBA00022692"/>
    </source>
</evidence>
<keyword evidence="11 14" id="KW-0472">Membrane</keyword>
<evidence type="ECO:0000256" key="2">
    <source>
        <dbReference type="ARBA" id="ARBA00022448"/>
    </source>
</evidence>
<dbReference type="Pfam" id="PF00520">
    <property type="entry name" value="Ion_trans"/>
    <property type="match status" value="1"/>
</dbReference>
<dbReference type="PRINTS" id="PR01491">
    <property type="entry name" value="KVCHANNEL"/>
</dbReference>
<evidence type="ECO:0000259" key="15">
    <source>
        <dbReference type="Pfam" id="PF00520"/>
    </source>
</evidence>
<feature type="transmembrane region" description="Helical" evidence="14">
    <location>
        <begin position="404"/>
        <end position="425"/>
    </location>
</feature>
<protein>
    <submittedName>
        <fullName evidence="16">Potassium voltage-gated channel</fullName>
    </submittedName>
</protein>
<dbReference type="FunFam" id="1.10.287.70:FF:000005">
    <property type="entry name" value="potassium voltage-gated channel subfamily G member 1"/>
    <property type="match status" value="1"/>
</dbReference>
<feature type="region of interest" description="Disordered" evidence="13">
    <location>
        <begin position="125"/>
        <end position="219"/>
    </location>
</feature>
<dbReference type="GO" id="GO:0008076">
    <property type="term" value="C:voltage-gated potassium channel complex"/>
    <property type="evidence" value="ECO:0007669"/>
    <property type="project" value="InterPro"/>
</dbReference>
<dbReference type="AlphaFoldDB" id="A0A485MBH7"/>
<evidence type="ECO:0000313" key="16">
    <source>
        <dbReference type="EMBL" id="VFV16896.1"/>
    </source>
</evidence>
<evidence type="ECO:0000256" key="12">
    <source>
        <dbReference type="ARBA" id="ARBA00023303"/>
    </source>
</evidence>
<dbReference type="EMBL" id="CAAGRJ010000001">
    <property type="protein sequence ID" value="VFV16896.1"/>
    <property type="molecule type" value="Genomic_DNA"/>
</dbReference>
<comment type="subcellular location">
    <subcellularLocation>
        <location evidence="1">Cell membrane</location>
        <topology evidence="1">Multi-pass membrane protein</topology>
    </subcellularLocation>
</comment>
<organism evidence="16 17">
    <name type="scientific">Lynx pardinus</name>
    <name type="common">Iberian lynx</name>
    <name type="synonym">Felis pardina</name>
    <dbReference type="NCBI Taxonomy" id="191816"/>
    <lineage>
        <taxon>Eukaryota</taxon>
        <taxon>Metazoa</taxon>
        <taxon>Chordata</taxon>
        <taxon>Craniata</taxon>
        <taxon>Vertebrata</taxon>
        <taxon>Euteleostomi</taxon>
        <taxon>Mammalia</taxon>
        <taxon>Eutheria</taxon>
        <taxon>Laurasiatheria</taxon>
        <taxon>Carnivora</taxon>
        <taxon>Feliformia</taxon>
        <taxon>Felidae</taxon>
        <taxon>Felinae</taxon>
        <taxon>Lynx</taxon>
    </lineage>
</organism>
<sequence>MITQFLGSQSYVTQSWKQHSLTFAIFCSLQTNQEILPIHVQEEGITQGHAYQEADITGAHSRSCLMCRVYLSTKISALHATSDLLFGVKPHGSRWPFLARTEREFGAQPNVMVSSHHLHPIESGIETTASDSPRSPSLPPPAAIDVASPAGDRGRQGRRGGGASGSSEVQRRRWDRDDPCLASGSPATEPSGTEVPGGRPGGALTGKGPPLGRGVARDGAGAAQWEARMNNLRLEGWLFKAWLQFTEHPPSAGPRTGVNHCPGKLNLEGVNLAWCGEGGNVNGLDRGLEREQDERWGGCGGDVEGGVSVDEVDEFPHMLHTRSVSPPGSDLASCILFQHSYREVGILLLYLAVGVSVFSGVAYTAEKEEDVGFDTIPACWWWGTVSMTTVGYGDVVPVTVAGKLAASGCILGGILVVALPITIIFNKFSHFYRRQKALEAAVRNSDPRGFEDLLSSVDGVSEASLETSRETSQEGRSADLEAQAPSAPADSQVY</sequence>
<dbReference type="InterPro" id="IPR003968">
    <property type="entry name" value="K_chnl_volt-dep_Kv"/>
</dbReference>
<keyword evidence="4" id="KW-0633">Potassium transport</keyword>
<keyword evidence="6" id="KW-0631">Potassium channel</keyword>
<evidence type="ECO:0000256" key="11">
    <source>
        <dbReference type="ARBA" id="ARBA00023136"/>
    </source>
</evidence>
<evidence type="ECO:0000256" key="3">
    <source>
        <dbReference type="ARBA" id="ARBA00022475"/>
    </source>
</evidence>
<dbReference type="PANTHER" id="PTHR11537">
    <property type="entry name" value="VOLTAGE-GATED POTASSIUM CHANNEL"/>
    <property type="match status" value="1"/>
</dbReference>
<evidence type="ECO:0000256" key="14">
    <source>
        <dbReference type="SAM" id="Phobius"/>
    </source>
</evidence>
<keyword evidence="7" id="KW-0851">Voltage-gated channel</keyword>
<feature type="compositionally biased region" description="Gly residues" evidence="13">
    <location>
        <begin position="198"/>
        <end position="211"/>
    </location>
</feature>
<keyword evidence="10" id="KW-0406">Ion transport</keyword>
<accession>A0A485MBH7</accession>
<evidence type="ECO:0000313" key="17">
    <source>
        <dbReference type="Proteomes" id="UP000386466"/>
    </source>
</evidence>
<keyword evidence="17" id="KW-1185">Reference proteome</keyword>
<keyword evidence="5 14" id="KW-0812">Transmembrane</keyword>